<evidence type="ECO:0000313" key="2">
    <source>
        <dbReference type="Proteomes" id="UP000036513"/>
    </source>
</evidence>
<dbReference type="PATRIC" id="fig|37916.4.peg.1105"/>
<dbReference type="EMBL" id="JYNL01000009">
    <property type="protein sequence ID" value="KMO82598.1"/>
    <property type="molecule type" value="Genomic_DNA"/>
</dbReference>
<reference evidence="1 2" key="1">
    <citation type="journal article" date="2015" name="Genome Biol. Evol.">
        <title>Characterization of Three Mycobacterium spp. with Potential Use in Bioremediation by Genome Sequencing and Comparative Genomics.</title>
        <authorList>
            <person name="Das S."/>
            <person name="Pettersson B.M."/>
            <person name="Behra P.R."/>
            <person name="Ramesh M."/>
            <person name="Dasgupta S."/>
            <person name="Bhattacharya A."/>
            <person name="Kirsebom L.A."/>
        </authorList>
    </citation>
    <scope>NUCLEOTIDE SEQUENCE [LARGE SCALE GENOMIC DNA]</scope>
    <source>
        <strain evidence="1 2">DSM 43826</strain>
    </source>
</reference>
<accession>A0A0J6WKT0</accession>
<comment type="caution">
    <text evidence="1">The sequence shown here is derived from an EMBL/GenBank/DDBJ whole genome shotgun (WGS) entry which is preliminary data.</text>
</comment>
<dbReference type="AlphaFoldDB" id="A0A0J6WKT0"/>
<dbReference type="RefSeq" id="WP_048469138.1">
    <property type="nucleotide sequence ID" value="NZ_JYNL01000009.1"/>
</dbReference>
<proteinExistence type="predicted"/>
<name>A0A0J6WKT0_9MYCO</name>
<organism evidence="1 2">
    <name type="scientific">Mycolicibacterium chlorophenolicum</name>
    <dbReference type="NCBI Taxonomy" id="37916"/>
    <lineage>
        <taxon>Bacteria</taxon>
        <taxon>Bacillati</taxon>
        <taxon>Actinomycetota</taxon>
        <taxon>Actinomycetes</taxon>
        <taxon>Mycobacteriales</taxon>
        <taxon>Mycobacteriaceae</taxon>
        <taxon>Mycolicibacterium</taxon>
    </lineage>
</organism>
<sequence length="64" mass="7052">MANVPTNLLVNWFEQRGQLHDLRAKSHLSDSDERQVWSLLNELVAVADDIVASIAPNGSGPAQR</sequence>
<protein>
    <submittedName>
        <fullName evidence="1">Uncharacterized protein</fullName>
    </submittedName>
</protein>
<keyword evidence="2" id="KW-1185">Reference proteome</keyword>
<dbReference type="Proteomes" id="UP000036513">
    <property type="component" value="Unassembled WGS sequence"/>
</dbReference>
<gene>
    <name evidence="1" type="ORF">MCHLDSM_01221</name>
</gene>
<dbReference type="STRING" id="37916.MCHLDSM_01221"/>
<evidence type="ECO:0000313" key="1">
    <source>
        <dbReference type="EMBL" id="KMO82598.1"/>
    </source>
</evidence>